<dbReference type="InterPro" id="IPR036615">
    <property type="entry name" value="Mur_ligase_C_dom_sf"/>
</dbReference>
<evidence type="ECO:0000256" key="9">
    <source>
        <dbReference type="ARBA" id="ARBA00023316"/>
    </source>
</evidence>
<evidence type="ECO:0000313" key="16">
    <source>
        <dbReference type="Proteomes" id="UP000245876"/>
    </source>
</evidence>
<dbReference type="SUPFAM" id="SSF63418">
    <property type="entry name" value="MurE/MurF N-terminal domain"/>
    <property type="match status" value="1"/>
</dbReference>
<evidence type="ECO:0000256" key="2">
    <source>
        <dbReference type="ARBA" id="ARBA00022598"/>
    </source>
</evidence>
<comment type="pathway">
    <text evidence="10 11">Cell wall biogenesis; peptidoglycan biosynthesis.</text>
</comment>
<keyword evidence="16" id="KW-1185">Reference proteome</keyword>
<accession>A0A2U2N3S5</accession>
<evidence type="ECO:0000259" key="13">
    <source>
        <dbReference type="Pfam" id="PF02875"/>
    </source>
</evidence>
<keyword evidence="5 10" id="KW-0067">ATP-binding</keyword>
<gene>
    <name evidence="10" type="primary">murF</name>
    <name evidence="15" type="ORF">DF196_10335</name>
</gene>
<comment type="similarity">
    <text evidence="10">Belongs to the MurCDEF family. MurF subfamily.</text>
</comment>
<evidence type="ECO:0000313" key="15">
    <source>
        <dbReference type="EMBL" id="PWG63629.1"/>
    </source>
</evidence>
<dbReference type="OrthoDB" id="9800958at2"/>
<dbReference type="Pfam" id="PF01225">
    <property type="entry name" value="Mur_ligase"/>
    <property type="match status" value="1"/>
</dbReference>
<keyword evidence="8 10" id="KW-0131">Cell cycle</keyword>
<dbReference type="NCBIfam" id="TIGR01143">
    <property type="entry name" value="murF"/>
    <property type="match status" value="1"/>
</dbReference>
<dbReference type="Pfam" id="PF02875">
    <property type="entry name" value="Mur_ligase_C"/>
    <property type="match status" value="1"/>
</dbReference>
<dbReference type="InterPro" id="IPR051046">
    <property type="entry name" value="MurCDEF_CellWall_CoF430Synth"/>
</dbReference>
<dbReference type="Gene3D" id="3.40.1190.10">
    <property type="entry name" value="Mur-like, catalytic domain"/>
    <property type="match status" value="1"/>
</dbReference>
<keyword evidence="7 10" id="KW-0573">Peptidoglycan synthesis</keyword>
<feature type="binding site" evidence="10">
    <location>
        <begin position="116"/>
        <end position="122"/>
    </location>
    <ligand>
        <name>ATP</name>
        <dbReference type="ChEBI" id="CHEBI:30616"/>
    </ligand>
</feature>
<evidence type="ECO:0000256" key="6">
    <source>
        <dbReference type="ARBA" id="ARBA00022960"/>
    </source>
</evidence>
<comment type="caution">
    <text evidence="15">The sequence shown here is derived from an EMBL/GenBank/DDBJ whole genome shotgun (WGS) entry which is preliminary data.</text>
</comment>
<evidence type="ECO:0000259" key="14">
    <source>
        <dbReference type="Pfam" id="PF08245"/>
    </source>
</evidence>
<dbReference type="EC" id="6.3.2.10" evidence="10 11"/>
<dbReference type="GO" id="GO:0071555">
    <property type="term" value="P:cell wall organization"/>
    <property type="evidence" value="ECO:0007669"/>
    <property type="project" value="UniProtKB-KW"/>
</dbReference>
<dbReference type="Pfam" id="PF08245">
    <property type="entry name" value="Mur_ligase_M"/>
    <property type="match status" value="1"/>
</dbReference>
<dbReference type="GO" id="GO:0047480">
    <property type="term" value="F:UDP-N-acetylmuramoyl-tripeptide-D-alanyl-D-alanine ligase activity"/>
    <property type="evidence" value="ECO:0007669"/>
    <property type="project" value="UniProtKB-UniRule"/>
</dbReference>
<feature type="domain" description="Mur ligase C-terminal" evidence="13">
    <location>
        <begin position="336"/>
        <end position="473"/>
    </location>
</feature>
<dbReference type="UniPathway" id="UPA00219"/>
<dbReference type="EMBL" id="QFFM01000024">
    <property type="protein sequence ID" value="PWG63629.1"/>
    <property type="molecule type" value="Genomic_DNA"/>
</dbReference>
<organism evidence="15 16">
    <name type="scientific">Bifidobacterium callitrichidarum</name>
    <dbReference type="NCBI Taxonomy" id="2052941"/>
    <lineage>
        <taxon>Bacteria</taxon>
        <taxon>Bacillati</taxon>
        <taxon>Actinomycetota</taxon>
        <taxon>Actinomycetes</taxon>
        <taxon>Bifidobacteriales</taxon>
        <taxon>Bifidobacteriaceae</taxon>
        <taxon>Bifidobacterium</taxon>
    </lineage>
</organism>
<evidence type="ECO:0000256" key="11">
    <source>
        <dbReference type="RuleBase" id="RU004136"/>
    </source>
</evidence>
<keyword evidence="9 10" id="KW-0961">Cell wall biogenesis/degradation</keyword>
<proteinExistence type="inferred from homology"/>
<dbReference type="InterPro" id="IPR035911">
    <property type="entry name" value="MurE/MurF_N"/>
</dbReference>
<dbReference type="AlphaFoldDB" id="A0A2U2N3S5"/>
<evidence type="ECO:0000256" key="10">
    <source>
        <dbReference type="HAMAP-Rule" id="MF_02019"/>
    </source>
</evidence>
<keyword evidence="1 10" id="KW-0963">Cytoplasm</keyword>
<dbReference type="InterPro" id="IPR000713">
    <property type="entry name" value="Mur_ligase_N"/>
</dbReference>
<dbReference type="Proteomes" id="UP000245876">
    <property type="component" value="Unassembled WGS sequence"/>
</dbReference>
<dbReference type="InterPro" id="IPR005863">
    <property type="entry name" value="UDP-N-AcMur_synth"/>
</dbReference>
<dbReference type="InterPro" id="IPR004101">
    <property type="entry name" value="Mur_ligase_C"/>
</dbReference>
<dbReference type="GO" id="GO:0005524">
    <property type="term" value="F:ATP binding"/>
    <property type="evidence" value="ECO:0007669"/>
    <property type="project" value="UniProtKB-UniRule"/>
</dbReference>
<reference evidence="15 16" key="1">
    <citation type="journal article" date="2018" name="Int. J. Syst. Evol. Microbiol.">
        <title>Bifidobacterium callitrichidarum sp. nov. from the faeces of the emperor tamarin (Saguinus imperator).</title>
        <authorList>
            <person name="Modesto M."/>
            <person name="Michelini S."/>
            <person name="Sansosti M.C."/>
            <person name="De Filippo C."/>
            <person name="Cavalieri D."/>
            <person name="Qvirist L."/>
            <person name="Andlid T."/>
            <person name="Spiezio C."/>
            <person name="Sandri C."/>
            <person name="Pascarelli S."/>
            <person name="Sgorbati B."/>
            <person name="Mattarelli P."/>
        </authorList>
    </citation>
    <scope>NUCLEOTIDE SEQUENCE [LARGE SCALE GENOMIC DNA]</scope>
    <source>
        <strain evidence="15 16">TRI 5</strain>
    </source>
</reference>
<evidence type="ECO:0000256" key="3">
    <source>
        <dbReference type="ARBA" id="ARBA00022618"/>
    </source>
</evidence>
<dbReference type="SUPFAM" id="SSF53244">
    <property type="entry name" value="MurD-like peptide ligases, peptide-binding domain"/>
    <property type="match status" value="1"/>
</dbReference>
<evidence type="ECO:0000256" key="1">
    <source>
        <dbReference type="ARBA" id="ARBA00022490"/>
    </source>
</evidence>
<dbReference type="HAMAP" id="MF_02019">
    <property type="entry name" value="MurF"/>
    <property type="match status" value="1"/>
</dbReference>
<dbReference type="GO" id="GO:0008360">
    <property type="term" value="P:regulation of cell shape"/>
    <property type="evidence" value="ECO:0007669"/>
    <property type="project" value="UniProtKB-KW"/>
</dbReference>
<dbReference type="Gene3D" id="3.90.190.20">
    <property type="entry name" value="Mur ligase, C-terminal domain"/>
    <property type="match status" value="1"/>
</dbReference>
<keyword evidence="2 10" id="KW-0436">Ligase</keyword>
<dbReference type="InterPro" id="IPR013221">
    <property type="entry name" value="Mur_ligase_cen"/>
</dbReference>
<protein>
    <recommendedName>
        <fullName evidence="10 11">UDP-N-acetylmuramoyl-tripeptide--D-alanyl-D-alanine ligase</fullName>
        <ecNumber evidence="10 11">6.3.2.10</ecNumber>
    </recommendedName>
    <alternativeName>
        <fullName evidence="10">D-alanyl-D-alanine-adding enzyme</fullName>
    </alternativeName>
</protein>
<feature type="domain" description="Mur ligase central" evidence="14">
    <location>
        <begin position="115"/>
        <end position="304"/>
    </location>
</feature>
<keyword evidence="4 10" id="KW-0547">Nucleotide-binding</keyword>
<dbReference type="GO" id="GO:0051301">
    <property type="term" value="P:cell division"/>
    <property type="evidence" value="ECO:0007669"/>
    <property type="project" value="UniProtKB-KW"/>
</dbReference>
<evidence type="ECO:0000259" key="12">
    <source>
        <dbReference type="Pfam" id="PF01225"/>
    </source>
</evidence>
<evidence type="ECO:0000256" key="4">
    <source>
        <dbReference type="ARBA" id="ARBA00022741"/>
    </source>
</evidence>
<dbReference type="Gene3D" id="3.40.1390.10">
    <property type="entry name" value="MurE/MurF, N-terminal domain"/>
    <property type="match status" value="1"/>
</dbReference>
<name>A0A2U2N3S5_9BIFI</name>
<sequence>MVPMSVEEIAQAVSGRVIAGEGPFGTATGAVSDSRQAKAGSVFVAIKGEHVDGHDFVAKVAAQGAVAAIVDHEVESAGLPQIVVTDTVDALGELARHNIARRRELPGDFDLIGLTGSVGKTTTKDLLSALLSTVGPTVAPVGSFNNEIGLPLTALKVGPETRFFVAEMGASHIGEIARLTRIAPPNLAIVLKVGVAHLGEFGSRERIAQAKSEIVQGLLPGGVAVLNADDDHVAPMAALAPGEVAWFGLAGGCEHEVVARDITSDESDHAEFTLVTASGNSVPVHLGIPGRHNVMNALAAATVALRYGMTPKAVAETLAAQHTISPHRMALSTVTRGDASFTLIDDSFNANPDSMKAGLDGLKAWRPADGRTPFRVVLLGAMLELGPDETNLHAQVGAYAAGLGLDAIIAVGSAKDPHLDSLAEALAAGAREAVAGTDPVIPVDCAHDIDQAERIVLDLAAEHPDMVVLLKGSHASGLSALAERWARN</sequence>
<keyword evidence="6 10" id="KW-0133">Cell shape</keyword>
<feature type="domain" description="Mur ligase N-terminal catalytic" evidence="12">
    <location>
        <begin position="33"/>
        <end position="97"/>
    </location>
</feature>
<dbReference type="RefSeq" id="WP_109057748.1">
    <property type="nucleotide sequence ID" value="NZ_QFFM01000024.1"/>
</dbReference>
<dbReference type="SUPFAM" id="SSF53623">
    <property type="entry name" value="MurD-like peptide ligases, catalytic domain"/>
    <property type="match status" value="1"/>
</dbReference>
<dbReference type="PANTHER" id="PTHR43024:SF1">
    <property type="entry name" value="UDP-N-ACETYLMURAMOYL-TRIPEPTIDE--D-ALANYL-D-ALANINE LIGASE"/>
    <property type="match status" value="1"/>
</dbReference>
<comment type="subcellular location">
    <subcellularLocation>
        <location evidence="10 11">Cytoplasm</location>
    </subcellularLocation>
</comment>
<dbReference type="PANTHER" id="PTHR43024">
    <property type="entry name" value="UDP-N-ACETYLMURAMOYL-TRIPEPTIDE--D-ALANYL-D-ALANINE LIGASE"/>
    <property type="match status" value="1"/>
</dbReference>
<dbReference type="GO" id="GO:0009252">
    <property type="term" value="P:peptidoglycan biosynthetic process"/>
    <property type="evidence" value="ECO:0007669"/>
    <property type="project" value="UniProtKB-UniRule"/>
</dbReference>
<dbReference type="GO" id="GO:0005737">
    <property type="term" value="C:cytoplasm"/>
    <property type="evidence" value="ECO:0007669"/>
    <property type="project" value="UniProtKB-SubCell"/>
</dbReference>
<comment type="catalytic activity">
    <reaction evidence="10 11">
        <text>D-alanyl-D-alanine + UDP-N-acetyl-alpha-D-muramoyl-L-alanyl-gamma-D-glutamyl-meso-2,6-diaminopimelate + ATP = UDP-N-acetyl-alpha-D-muramoyl-L-alanyl-gamma-D-glutamyl-meso-2,6-diaminopimeloyl-D-alanyl-D-alanine + ADP + phosphate + H(+)</text>
        <dbReference type="Rhea" id="RHEA:28374"/>
        <dbReference type="ChEBI" id="CHEBI:15378"/>
        <dbReference type="ChEBI" id="CHEBI:30616"/>
        <dbReference type="ChEBI" id="CHEBI:43474"/>
        <dbReference type="ChEBI" id="CHEBI:57822"/>
        <dbReference type="ChEBI" id="CHEBI:61386"/>
        <dbReference type="ChEBI" id="CHEBI:83905"/>
        <dbReference type="ChEBI" id="CHEBI:456216"/>
        <dbReference type="EC" id="6.3.2.10"/>
    </reaction>
</comment>
<evidence type="ECO:0000256" key="8">
    <source>
        <dbReference type="ARBA" id="ARBA00023306"/>
    </source>
</evidence>
<dbReference type="GO" id="GO:0008766">
    <property type="term" value="F:UDP-N-acetylmuramoylalanyl-D-glutamyl-2,6-diaminopimelate-D-alanyl-D-alanine ligase activity"/>
    <property type="evidence" value="ECO:0007669"/>
    <property type="project" value="RHEA"/>
</dbReference>
<keyword evidence="3 10" id="KW-0132">Cell division</keyword>
<comment type="function">
    <text evidence="10 11">Involved in cell wall formation. Catalyzes the final step in the synthesis of UDP-N-acetylmuramoyl-pentapeptide, the precursor of murein.</text>
</comment>
<evidence type="ECO:0000256" key="7">
    <source>
        <dbReference type="ARBA" id="ARBA00022984"/>
    </source>
</evidence>
<dbReference type="InterPro" id="IPR036565">
    <property type="entry name" value="Mur-like_cat_sf"/>
</dbReference>
<evidence type="ECO:0000256" key="5">
    <source>
        <dbReference type="ARBA" id="ARBA00022840"/>
    </source>
</evidence>